<reference evidence="3 4" key="1">
    <citation type="journal article" date="2011" name="J. Bacteriol.">
        <title>Genome sequence of Chthoniobacter flavus Ellin428, an aerobic heterotrophic soil bacterium.</title>
        <authorList>
            <person name="Kant R."/>
            <person name="van Passel M.W."/>
            <person name="Palva A."/>
            <person name="Lucas S."/>
            <person name="Lapidus A."/>
            <person name="Glavina Del Rio T."/>
            <person name="Dalin E."/>
            <person name="Tice H."/>
            <person name="Bruce D."/>
            <person name="Goodwin L."/>
            <person name="Pitluck S."/>
            <person name="Larimer F.W."/>
            <person name="Land M.L."/>
            <person name="Hauser L."/>
            <person name="Sangwan P."/>
            <person name="de Vos W.M."/>
            <person name="Janssen P.H."/>
            <person name="Smidt H."/>
        </authorList>
    </citation>
    <scope>NUCLEOTIDE SEQUENCE [LARGE SCALE GENOMIC DNA]</scope>
    <source>
        <strain evidence="3 4">Ellin428</strain>
    </source>
</reference>
<feature type="signal peptide" evidence="2">
    <location>
        <begin position="1"/>
        <end position="19"/>
    </location>
</feature>
<keyword evidence="2" id="KW-0732">Signal</keyword>
<evidence type="ECO:0000256" key="1">
    <source>
        <dbReference type="SAM" id="MobiDB-lite"/>
    </source>
</evidence>
<organism evidence="3 4">
    <name type="scientific">Chthoniobacter flavus Ellin428</name>
    <dbReference type="NCBI Taxonomy" id="497964"/>
    <lineage>
        <taxon>Bacteria</taxon>
        <taxon>Pseudomonadati</taxon>
        <taxon>Verrucomicrobiota</taxon>
        <taxon>Spartobacteria</taxon>
        <taxon>Chthoniobacterales</taxon>
        <taxon>Chthoniobacteraceae</taxon>
        <taxon>Chthoniobacter</taxon>
    </lineage>
</organism>
<dbReference type="InParanoid" id="B4D4L2"/>
<comment type="caution">
    <text evidence="3">The sequence shown here is derived from an EMBL/GenBank/DDBJ whole genome shotgun (WGS) entry which is preliminary data.</text>
</comment>
<dbReference type="STRING" id="497964.CfE428DRAFT_3850"/>
<dbReference type="eggNOG" id="ENOG502Z8XX">
    <property type="taxonomic scope" value="Bacteria"/>
</dbReference>
<dbReference type="RefSeq" id="WP_006981175.1">
    <property type="nucleotide sequence ID" value="NZ_ABVL01000012.1"/>
</dbReference>
<protein>
    <submittedName>
        <fullName evidence="3">Uncharacterized protein</fullName>
    </submittedName>
</protein>
<feature type="chain" id="PRO_5002802448" evidence="2">
    <location>
        <begin position="20"/>
        <end position="374"/>
    </location>
</feature>
<accession>B4D4L2</accession>
<dbReference type="Proteomes" id="UP000005824">
    <property type="component" value="Unassembled WGS sequence"/>
</dbReference>
<dbReference type="AlphaFoldDB" id="B4D4L2"/>
<keyword evidence="4" id="KW-1185">Reference proteome</keyword>
<evidence type="ECO:0000256" key="2">
    <source>
        <dbReference type="SAM" id="SignalP"/>
    </source>
</evidence>
<name>B4D4L2_9BACT</name>
<sequence precursor="true">MKPYLALFLSAALAASVFAEDAIPPDVTARFLAGLPVRDTPLEGVSHSQAWMDHATEFDKAWKALETRQLARIQAWSAEFLADATADKAPVFYMFSGPDILYAHAFFPNASTYVLAGLEPVGTIPDVQHLPPGALASGLANMRKSLNSVLSFSFFITKDMKTDLRQTQLSGTLPILYVFLERAGCKLDTVELVWLDKAGNVSTSKANTPGVKITFFGPGGAQQTAYYFETDLSNEGIKSQPGYVKFCESLGTGHALLKAASYLPHSGNFTTARDFLLNHCSTIVQDDSGIPLKDFNKEKWVLRYFGSYSAPIPLFKQYPQPDLAAVYRASHPPALPFGFGYTWHASQSSLILATARGQSGDSSGNTKPATTPSQ</sequence>
<gene>
    <name evidence="3" type="ORF">CfE428DRAFT_3850</name>
</gene>
<dbReference type="EMBL" id="ABVL01000012">
    <property type="protein sequence ID" value="EDY18465.1"/>
    <property type="molecule type" value="Genomic_DNA"/>
</dbReference>
<feature type="region of interest" description="Disordered" evidence="1">
    <location>
        <begin position="354"/>
        <end position="374"/>
    </location>
</feature>
<evidence type="ECO:0000313" key="3">
    <source>
        <dbReference type="EMBL" id="EDY18465.1"/>
    </source>
</evidence>
<proteinExistence type="predicted"/>
<evidence type="ECO:0000313" key="4">
    <source>
        <dbReference type="Proteomes" id="UP000005824"/>
    </source>
</evidence>